<sequence>MIFDLANLPYWIFLGTGILLFLFVILSGGGDDDLEVDTEVDLDADLDIEADLDTDVETNPVDLDADSDGELSLGQVLAWFGIGRAPLILLLALDLSIWGLGGWLLNVAIAEITGQIPLGFGAGGVLVLSLAIALLIGSLVSRPVGKVFAAFSEDASEDRLIGCVGRVVSAALPFESSSKIGQVDVIDAARNLVTVSAVIPDWANITVRRGANVIVIDRTVRSYLVIAQDSLDQERWLAGDIPQKP</sequence>
<evidence type="ECO:0000256" key="1">
    <source>
        <dbReference type="SAM" id="Phobius"/>
    </source>
</evidence>
<protein>
    <submittedName>
        <fullName evidence="3">DUF1449 domain-containing protein</fullName>
    </submittedName>
</protein>
<keyword evidence="1" id="KW-0812">Transmembrane</keyword>
<evidence type="ECO:0000313" key="4">
    <source>
        <dbReference type="Proteomes" id="UP001600165"/>
    </source>
</evidence>
<dbReference type="EMBL" id="JBHZOL010000086">
    <property type="protein sequence ID" value="MFE4107373.1"/>
    <property type="molecule type" value="Genomic_DNA"/>
</dbReference>
<proteinExistence type="predicted"/>
<keyword evidence="1" id="KW-1133">Transmembrane helix</keyword>
<keyword evidence="1" id="KW-0472">Membrane</keyword>
<dbReference type="Proteomes" id="UP001600165">
    <property type="component" value="Unassembled WGS sequence"/>
</dbReference>
<accession>A0ABW6IGP6</accession>
<gene>
    <name evidence="3" type="ORF">ACFVKH_13860</name>
</gene>
<evidence type="ECO:0000313" key="3">
    <source>
        <dbReference type="EMBL" id="MFE4107373.1"/>
    </source>
</evidence>
<feature type="transmembrane region" description="Helical" evidence="1">
    <location>
        <begin position="87"/>
        <end position="110"/>
    </location>
</feature>
<comment type="caution">
    <text evidence="3">The sequence shown here is derived from an EMBL/GenBank/DDBJ whole genome shotgun (WGS) entry which is preliminary data.</text>
</comment>
<organism evidence="3 4">
    <name type="scientific">Almyronema epifaneia S1</name>
    <dbReference type="NCBI Taxonomy" id="2991925"/>
    <lineage>
        <taxon>Bacteria</taxon>
        <taxon>Bacillati</taxon>
        <taxon>Cyanobacteriota</taxon>
        <taxon>Cyanophyceae</taxon>
        <taxon>Nodosilineales</taxon>
        <taxon>Nodosilineaceae</taxon>
        <taxon>Almyronema</taxon>
        <taxon>Almyronema epifaneia</taxon>
    </lineage>
</organism>
<dbReference type="RefSeq" id="WP_377966022.1">
    <property type="nucleotide sequence ID" value="NZ_JBHZOL010000086.1"/>
</dbReference>
<dbReference type="Pfam" id="PF21001">
    <property type="entry name" value="YqiJ_N"/>
    <property type="match status" value="1"/>
</dbReference>
<keyword evidence="4" id="KW-1185">Reference proteome</keyword>
<evidence type="ECO:0000259" key="2">
    <source>
        <dbReference type="Pfam" id="PF21001"/>
    </source>
</evidence>
<reference evidence="3 4" key="1">
    <citation type="submission" date="2024-10" db="EMBL/GenBank/DDBJ databases">
        <authorList>
            <person name="Ratan Roy A."/>
            <person name="Morales Sandoval P.H."/>
            <person name="De Los Santos Villalobos S."/>
            <person name="Chakraborty S."/>
            <person name="Mukherjee J."/>
        </authorList>
    </citation>
    <scope>NUCLEOTIDE SEQUENCE [LARGE SCALE GENOMIC DNA]</scope>
    <source>
        <strain evidence="3 4">S1</strain>
    </source>
</reference>
<name>A0ABW6IGP6_9CYAN</name>
<feature type="transmembrane region" description="Helical" evidence="1">
    <location>
        <begin position="116"/>
        <end position="136"/>
    </location>
</feature>
<feature type="transmembrane region" description="Helical" evidence="1">
    <location>
        <begin position="6"/>
        <end position="26"/>
    </location>
</feature>
<dbReference type="InterPro" id="IPR048376">
    <property type="entry name" value="YqiJ_N"/>
</dbReference>
<feature type="domain" description="Inner membrane protein YqiJ N-terminal" evidence="2">
    <location>
        <begin position="53"/>
        <end position="120"/>
    </location>
</feature>